<dbReference type="AlphaFoldDB" id="A0A0F9JFU1"/>
<name>A0A0F9JFU1_9ZZZZ</name>
<evidence type="ECO:0008006" key="2">
    <source>
        <dbReference type="Google" id="ProtNLM"/>
    </source>
</evidence>
<dbReference type="Gene3D" id="2.60.40.10">
    <property type="entry name" value="Immunoglobulins"/>
    <property type="match status" value="1"/>
</dbReference>
<protein>
    <recommendedName>
        <fullName evidence="2">Fibronectin type-III domain-containing protein</fullName>
    </recommendedName>
</protein>
<sequence length="449" mass="47787">ATKILFKRRRCYALGGFDAASWTLRLIAGGKSLGSVGPHASDGLPDGTCLFWSDRGPQLTDGVRLIDIGKEIKGRVVAVTVDSDISVGYSPDEGLCYVVVANDGGGPHAYLAWDVGERRWVGEGAWKATGGDDLRVRDLRAIPDTALPGPAAAATIDSVDVDSDVQLTVNWTNGDTALDILTDVHRHTSPAFTPGAGNLIDTVVSGVVSYEDAGRTSKTPYYYQLIHRRNGQSSSASNEGTATTALATPTGCTAETLVNGIRVKVTNNQSGNPDLAIEHRPPGGAFRLLTTLVNQTTGEKTYDDTAATCDLVYDHRVRCIDAGETDSPYSNEASATACQVTLDLTFASHSAALAGCWEGANVIVLWGGDNFAPGDTARIYRNDNRGGYVLRATVPLVDGSYEDTWGYASGSTSRYLQYKVEAWENNTVLKDTETSTESTESVESCPPES</sequence>
<dbReference type="EMBL" id="LAZR01018072">
    <property type="protein sequence ID" value="KKL97822.1"/>
    <property type="molecule type" value="Genomic_DNA"/>
</dbReference>
<proteinExistence type="predicted"/>
<comment type="caution">
    <text evidence="1">The sequence shown here is derived from an EMBL/GenBank/DDBJ whole genome shotgun (WGS) entry which is preliminary data.</text>
</comment>
<gene>
    <name evidence="1" type="ORF">LCGC14_1830560</name>
</gene>
<accession>A0A0F9JFU1</accession>
<reference evidence="1" key="1">
    <citation type="journal article" date="2015" name="Nature">
        <title>Complex archaea that bridge the gap between prokaryotes and eukaryotes.</title>
        <authorList>
            <person name="Spang A."/>
            <person name="Saw J.H."/>
            <person name="Jorgensen S.L."/>
            <person name="Zaremba-Niedzwiedzka K."/>
            <person name="Martijn J."/>
            <person name="Lind A.E."/>
            <person name="van Eijk R."/>
            <person name="Schleper C."/>
            <person name="Guy L."/>
            <person name="Ettema T.J."/>
        </authorList>
    </citation>
    <scope>NUCLEOTIDE SEQUENCE</scope>
</reference>
<evidence type="ECO:0000313" key="1">
    <source>
        <dbReference type="EMBL" id="KKL97822.1"/>
    </source>
</evidence>
<feature type="non-terminal residue" evidence="1">
    <location>
        <position position="1"/>
    </location>
</feature>
<dbReference type="InterPro" id="IPR013783">
    <property type="entry name" value="Ig-like_fold"/>
</dbReference>
<organism evidence="1">
    <name type="scientific">marine sediment metagenome</name>
    <dbReference type="NCBI Taxonomy" id="412755"/>
    <lineage>
        <taxon>unclassified sequences</taxon>
        <taxon>metagenomes</taxon>
        <taxon>ecological metagenomes</taxon>
    </lineage>
</organism>